<evidence type="ECO:0000313" key="5">
    <source>
        <dbReference type="EMBL" id="ACT69505.1"/>
    </source>
</evidence>
<sequence>MRIEGKILSFYKDLKNTKMNVINCIELILSEARKRDCQADLLATQTKSTIVNARNFEIEKLEESLFSSITFRLIKDKRVTSIRCDPSADVRRLVSQAYDALAYIPENEYVSLPQNVAVVDDVYGTHTDHNFPDKLKELAIETEQIAHSNGKLKTTETIEFGKKIIKKIVANTNGFSGTFENQLFSAVVSLVAENEGNLNAGYSYITSNSLKDLVPAELAAEAEKRATEGLKPQKVSTCKREVIFDARCASSFLNNFNSFLSGKSVTQSATFLKSYMDKEILPSSISIFNNPEGINCKIETPAFDDEGNYTTKRFPLIERGVLKNWILDQYNANKLGLQANGFAKRTFSGSIFPSVTNIYLESSDTYSERELISRIKEGLYVTGLFSCGINPITGDYSQGVQGLWIENGQLSFPVSEITIAGQLKDVFKEIIAANNIKFFGRANSPSLYLGFMSISGT</sequence>
<dbReference type="Gene3D" id="3.30.2290.10">
    <property type="entry name" value="PmbA/TldD superfamily"/>
    <property type="match status" value="1"/>
</dbReference>
<dbReference type="eggNOG" id="COG0312">
    <property type="taxonomic scope" value="Bacteria"/>
</dbReference>
<proteinExistence type="inferred from homology"/>
<comment type="similarity">
    <text evidence="1">Belongs to the peptidase U62 family.</text>
</comment>
<feature type="domain" description="Metalloprotease TldD/E N-terminal" evidence="2">
    <location>
        <begin position="39"/>
        <end position="100"/>
    </location>
</feature>
<organism evidence="5 6">
    <name type="scientific">Neorickettsia risticii (strain Illinois)</name>
    <dbReference type="NCBI Taxonomy" id="434131"/>
    <lineage>
        <taxon>Bacteria</taxon>
        <taxon>Pseudomonadati</taxon>
        <taxon>Pseudomonadota</taxon>
        <taxon>Alphaproteobacteria</taxon>
        <taxon>Rickettsiales</taxon>
        <taxon>Anaplasmataceae</taxon>
        <taxon>Neorickettsia</taxon>
    </lineage>
</organism>
<dbReference type="KEGG" id="nri:NRI_0526"/>
<dbReference type="AlphaFoldDB" id="C6V540"/>
<evidence type="ECO:0000259" key="3">
    <source>
        <dbReference type="Pfam" id="PF19289"/>
    </source>
</evidence>
<dbReference type="STRING" id="434131.NRI_0526"/>
<feature type="domain" description="Metalloprotease TldD/E central" evidence="4">
    <location>
        <begin position="131"/>
        <end position="228"/>
    </location>
</feature>
<dbReference type="InterPro" id="IPR035068">
    <property type="entry name" value="TldD/PmbA_N"/>
</dbReference>
<dbReference type="GO" id="GO:0005829">
    <property type="term" value="C:cytosol"/>
    <property type="evidence" value="ECO:0007669"/>
    <property type="project" value="TreeGrafter"/>
</dbReference>
<dbReference type="InterPro" id="IPR036059">
    <property type="entry name" value="TldD/PmbA_sf"/>
</dbReference>
<feature type="domain" description="Metalloprotease TldD/E C-terminal" evidence="3">
    <location>
        <begin position="238"/>
        <end position="456"/>
    </location>
</feature>
<gene>
    <name evidence="5" type="ordered locus">NRI_0526</name>
</gene>
<dbReference type="InterPro" id="IPR045570">
    <property type="entry name" value="Metalloprtase-TldD/E_cen_dom"/>
</dbReference>
<name>C6V540_NEORI</name>
<dbReference type="HOGENOM" id="CLU_026425_0_0_5"/>
<dbReference type="PANTHER" id="PTHR43421">
    <property type="entry name" value="METALLOPROTEASE PMBA"/>
    <property type="match status" value="1"/>
</dbReference>
<dbReference type="Pfam" id="PF19290">
    <property type="entry name" value="PmbA_TldD_2nd"/>
    <property type="match status" value="1"/>
</dbReference>
<dbReference type="OrthoDB" id="9803618at2"/>
<evidence type="ECO:0000259" key="4">
    <source>
        <dbReference type="Pfam" id="PF19290"/>
    </source>
</evidence>
<dbReference type="Proteomes" id="UP000001627">
    <property type="component" value="Chromosome"/>
</dbReference>
<dbReference type="GO" id="GO:0006508">
    <property type="term" value="P:proteolysis"/>
    <property type="evidence" value="ECO:0007669"/>
    <property type="project" value="InterPro"/>
</dbReference>
<dbReference type="SUPFAM" id="SSF111283">
    <property type="entry name" value="Putative modulator of DNA gyrase, PmbA/TldD"/>
    <property type="match status" value="1"/>
</dbReference>
<reference evidence="5 6" key="1">
    <citation type="journal article" date="2009" name="Nucleic Acids Res.">
        <title>Analysis of complete genome sequence of Neorickettsia risticii: causative agent of Potomac horse fever.</title>
        <authorList>
            <person name="Lin M."/>
            <person name="Zhang C."/>
            <person name="Gibson K."/>
            <person name="Rikihisa Y."/>
        </authorList>
    </citation>
    <scope>NUCLEOTIDE SEQUENCE [LARGE SCALE GENOMIC DNA]</scope>
    <source>
        <strain evidence="5 6">Illinois</strain>
    </source>
</reference>
<dbReference type="InterPro" id="IPR045569">
    <property type="entry name" value="Metalloprtase-TldD/E_C"/>
</dbReference>
<dbReference type="Pfam" id="PF01523">
    <property type="entry name" value="PmbA_TldD_1st"/>
    <property type="match status" value="1"/>
</dbReference>
<keyword evidence="6" id="KW-1185">Reference proteome</keyword>
<dbReference type="InterPro" id="IPR002510">
    <property type="entry name" value="Metalloprtase-TldD/E_N"/>
</dbReference>
<evidence type="ECO:0000313" key="6">
    <source>
        <dbReference type="Proteomes" id="UP000001627"/>
    </source>
</evidence>
<dbReference type="EMBL" id="CP001431">
    <property type="protein sequence ID" value="ACT69505.1"/>
    <property type="molecule type" value="Genomic_DNA"/>
</dbReference>
<protein>
    <submittedName>
        <fullName evidence="5">PmbA protein</fullName>
    </submittedName>
</protein>
<evidence type="ECO:0000256" key="1">
    <source>
        <dbReference type="ARBA" id="ARBA00005836"/>
    </source>
</evidence>
<dbReference type="GO" id="GO:0008237">
    <property type="term" value="F:metallopeptidase activity"/>
    <property type="evidence" value="ECO:0007669"/>
    <property type="project" value="InterPro"/>
</dbReference>
<accession>C6V540</accession>
<evidence type="ECO:0000259" key="2">
    <source>
        <dbReference type="Pfam" id="PF01523"/>
    </source>
</evidence>
<dbReference type="Pfam" id="PF19289">
    <property type="entry name" value="PmbA_TldD_3rd"/>
    <property type="match status" value="1"/>
</dbReference>
<dbReference type="PANTHER" id="PTHR43421:SF1">
    <property type="entry name" value="METALLOPROTEASE PMBA"/>
    <property type="match status" value="1"/>
</dbReference>
<dbReference type="InterPro" id="IPR047657">
    <property type="entry name" value="PmbA"/>
</dbReference>